<dbReference type="PANTHER" id="PTHR41164">
    <property type="entry name" value="CURLI PRODUCTION ASSEMBLY/TRANSPORT COMPONENT CSGG"/>
    <property type="match status" value="1"/>
</dbReference>
<proteinExistence type="inferred from homology"/>
<dbReference type="PANTHER" id="PTHR41164:SF1">
    <property type="entry name" value="CURLI PRODUCTION ASSEMBLY_TRANSPORT COMPONENT CSGG"/>
    <property type="match status" value="1"/>
</dbReference>
<dbReference type="KEGG" id="xbc:ELE36_08080"/>
<comment type="function">
    <text evidence="1">May be involved in the biogenesis of curli organelles.</text>
</comment>
<feature type="signal peptide" evidence="10">
    <location>
        <begin position="1"/>
        <end position="23"/>
    </location>
</feature>
<keyword evidence="7" id="KW-0564">Palmitate</keyword>
<evidence type="ECO:0000313" key="12">
    <source>
        <dbReference type="Proteomes" id="UP000291562"/>
    </source>
</evidence>
<dbReference type="Pfam" id="PF03783">
    <property type="entry name" value="CsgG"/>
    <property type="match status" value="1"/>
</dbReference>
<dbReference type="RefSeq" id="WP_129832583.1">
    <property type="nucleotide sequence ID" value="NZ_CP035704.1"/>
</dbReference>
<keyword evidence="8" id="KW-0449">Lipoprotein</keyword>
<feature type="chain" id="PRO_5019169314" description="Curli production assembly/transport component CsgG" evidence="10">
    <location>
        <begin position="24"/>
        <end position="239"/>
    </location>
</feature>
<organism evidence="11 12">
    <name type="scientific">Pseudolysobacter antarcticus</name>
    <dbReference type="NCBI Taxonomy" id="2511995"/>
    <lineage>
        <taxon>Bacteria</taxon>
        <taxon>Pseudomonadati</taxon>
        <taxon>Pseudomonadota</taxon>
        <taxon>Gammaproteobacteria</taxon>
        <taxon>Lysobacterales</taxon>
        <taxon>Rhodanobacteraceae</taxon>
        <taxon>Pseudolysobacter</taxon>
    </lineage>
</organism>
<evidence type="ECO:0000256" key="1">
    <source>
        <dbReference type="ARBA" id="ARBA00003989"/>
    </source>
</evidence>
<evidence type="ECO:0000256" key="8">
    <source>
        <dbReference type="ARBA" id="ARBA00023288"/>
    </source>
</evidence>
<evidence type="ECO:0000313" key="11">
    <source>
        <dbReference type="EMBL" id="QBB70324.1"/>
    </source>
</evidence>
<evidence type="ECO:0000256" key="2">
    <source>
        <dbReference type="ARBA" id="ARBA00008899"/>
    </source>
</evidence>
<protein>
    <recommendedName>
        <fullName evidence="3">Curli production assembly/transport component CsgG</fullName>
    </recommendedName>
</protein>
<dbReference type="AlphaFoldDB" id="A0A411HIT1"/>
<evidence type="ECO:0000256" key="7">
    <source>
        <dbReference type="ARBA" id="ARBA00023139"/>
    </source>
</evidence>
<evidence type="ECO:0000256" key="3">
    <source>
        <dbReference type="ARBA" id="ARBA00014028"/>
    </source>
</evidence>
<evidence type="ECO:0000256" key="10">
    <source>
        <dbReference type="SAM" id="SignalP"/>
    </source>
</evidence>
<feature type="region of interest" description="Disordered" evidence="9">
    <location>
        <begin position="220"/>
        <end position="239"/>
    </location>
</feature>
<name>A0A411HIT1_9GAMM</name>
<comment type="similarity">
    <text evidence="2">Belongs to the CsgG family.</text>
</comment>
<evidence type="ECO:0000256" key="5">
    <source>
        <dbReference type="ARBA" id="ARBA00022729"/>
    </source>
</evidence>
<keyword evidence="5 10" id="KW-0732">Signal</keyword>
<dbReference type="InterPro" id="IPR005534">
    <property type="entry name" value="Curli_assmbl/transp-comp_CsgG"/>
</dbReference>
<evidence type="ECO:0000256" key="4">
    <source>
        <dbReference type="ARBA" id="ARBA00022475"/>
    </source>
</evidence>
<gene>
    <name evidence="11" type="ORF">ELE36_08080</name>
</gene>
<accession>A0A411HIT1</accession>
<dbReference type="OrthoDB" id="551031at2"/>
<evidence type="ECO:0000256" key="9">
    <source>
        <dbReference type="SAM" id="MobiDB-lite"/>
    </source>
</evidence>
<dbReference type="Gene3D" id="3.40.50.10610">
    <property type="entry name" value="ABC-type transport auxiliary lipoprotein component"/>
    <property type="match status" value="2"/>
</dbReference>
<keyword evidence="12" id="KW-1185">Reference proteome</keyword>
<evidence type="ECO:0000256" key="6">
    <source>
        <dbReference type="ARBA" id="ARBA00023136"/>
    </source>
</evidence>
<sequence length="239" mass="25112">MKKSYQVLAGMLLGLAFQAGALAAGGGRPSVGVVEFKNETSAGWWTSTVGSELSGMLSNELASTNSFRVVERKKLESVLEEQNLAASGRVAPGQGAKIGKLTGAEYLIMGTVTSYQENTSSTGGGLSFKGISLGGKKSEAYVAIDVRVVNATTGDIDFTRTIEGRSSGGGLSVGVYRGGFGGALGHEENTPTGKAIRAALVEISEYLECVMVKRDGCEAEYQQKEQKRRQGDKKALKLD</sequence>
<keyword evidence="4" id="KW-1003">Cell membrane</keyword>
<dbReference type="GO" id="GO:0030288">
    <property type="term" value="C:outer membrane-bounded periplasmic space"/>
    <property type="evidence" value="ECO:0007669"/>
    <property type="project" value="InterPro"/>
</dbReference>
<reference evidence="11 12" key="1">
    <citation type="submission" date="2019-01" db="EMBL/GenBank/DDBJ databases">
        <title>Pseudolysobacter antarctica gen. nov., sp. nov., isolated from Fildes Peninsula, Antarctica.</title>
        <authorList>
            <person name="Wei Z."/>
            <person name="Peng F."/>
        </authorList>
    </citation>
    <scope>NUCLEOTIDE SEQUENCE [LARGE SCALE GENOMIC DNA]</scope>
    <source>
        <strain evidence="11 12">AQ6-296</strain>
    </source>
</reference>
<keyword evidence="6" id="KW-0472">Membrane</keyword>
<dbReference type="EMBL" id="CP035704">
    <property type="protein sequence ID" value="QBB70324.1"/>
    <property type="molecule type" value="Genomic_DNA"/>
</dbReference>
<dbReference type="Proteomes" id="UP000291562">
    <property type="component" value="Chromosome"/>
</dbReference>